<proteinExistence type="predicted"/>
<accession>A0A0H4PFF4</accession>
<gene>
    <name evidence="2" type="ORF">CA2015_3843</name>
</gene>
<evidence type="ECO:0000313" key="3">
    <source>
        <dbReference type="Proteomes" id="UP000036520"/>
    </source>
</evidence>
<dbReference type="Proteomes" id="UP000036520">
    <property type="component" value="Chromosome"/>
</dbReference>
<dbReference type="EMBL" id="CP012040">
    <property type="protein sequence ID" value="AKP53211.1"/>
    <property type="molecule type" value="Genomic_DNA"/>
</dbReference>
<organism evidence="2 3">
    <name type="scientific">Cyclobacterium amurskyense</name>
    <dbReference type="NCBI Taxonomy" id="320787"/>
    <lineage>
        <taxon>Bacteria</taxon>
        <taxon>Pseudomonadati</taxon>
        <taxon>Bacteroidota</taxon>
        <taxon>Cytophagia</taxon>
        <taxon>Cytophagales</taxon>
        <taxon>Cyclobacteriaceae</taxon>
        <taxon>Cyclobacterium</taxon>
    </lineage>
</organism>
<keyword evidence="1" id="KW-0812">Transmembrane</keyword>
<name>A0A0H4PFF4_9BACT</name>
<protein>
    <submittedName>
        <fullName evidence="2">Uncharacterized protein</fullName>
    </submittedName>
</protein>
<dbReference type="KEGG" id="camu:CA2015_3843"/>
<keyword evidence="3" id="KW-1185">Reference proteome</keyword>
<keyword evidence="1" id="KW-1133">Transmembrane helix</keyword>
<evidence type="ECO:0000313" key="2">
    <source>
        <dbReference type="EMBL" id="AKP53211.1"/>
    </source>
</evidence>
<sequence length="67" mass="7743">MVIMKLMSTKPGKIYNPFISFVFLAKFVWVLGATLTLFLQKQQQPPFNLFHSLDQILLTTFYVIAGF</sequence>
<reference evidence="2 3" key="1">
    <citation type="submission" date="2015-07" db="EMBL/GenBank/DDBJ databases">
        <authorList>
            <person name="Kim K.M."/>
        </authorList>
    </citation>
    <scope>NUCLEOTIDE SEQUENCE [LARGE SCALE GENOMIC DNA]</scope>
    <source>
        <strain evidence="2 3">KCTC 12363</strain>
    </source>
</reference>
<evidence type="ECO:0000256" key="1">
    <source>
        <dbReference type="SAM" id="Phobius"/>
    </source>
</evidence>
<dbReference type="AlphaFoldDB" id="A0A0H4PFF4"/>
<keyword evidence="1" id="KW-0472">Membrane</keyword>
<feature type="transmembrane region" description="Helical" evidence="1">
    <location>
        <begin position="14"/>
        <end position="39"/>
    </location>
</feature>